<dbReference type="EMBL" id="CAJNDS010002816">
    <property type="protein sequence ID" value="CAE7608170.1"/>
    <property type="molecule type" value="Genomic_DNA"/>
</dbReference>
<keyword evidence="2" id="KW-1185">Reference proteome</keyword>
<accession>A0A812V8E1</accession>
<dbReference type="Proteomes" id="UP000604046">
    <property type="component" value="Unassembled WGS sequence"/>
</dbReference>
<organism evidence="1 2">
    <name type="scientific">Symbiodinium natans</name>
    <dbReference type="NCBI Taxonomy" id="878477"/>
    <lineage>
        <taxon>Eukaryota</taxon>
        <taxon>Sar</taxon>
        <taxon>Alveolata</taxon>
        <taxon>Dinophyceae</taxon>
        <taxon>Suessiales</taxon>
        <taxon>Symbiodiniaceae</taxon>
        <taxon>Symbiodinium</taxon>
    </lineage>
</organism>
<evidence type="ECO:0000313" key="2">
    <source>
        <dbReference type="Proteomes" id="UP000604046"/>
    </source>
</evidence>
<name>A0A812V8E1_9DINO</name>
<reference evidence="1" key="1">
    <citation type="submission" date="2021-02" db="EMBL/GenBank/DDBJ databases">
        <authorList>
            <person name="Dougan E. K."/>
            <person name="Rhodes N."/>
            <person name="Thang M."/>
            <person name="Chan C."/>
        </authorList>
    </citation>
    <scope>NUCLEOTIDE SEQUENCE</scope>
</reference>
<dbReference type="AlphaFoldDB" id="A0A812V8E1"/>
<protein>
    <submittedName>
        <fullName evidence="1">Uncharacterized protein</fullName>
    </submittedName>
</protein>
<proteinExistence type="predicted"/>
<evidence type="ECO:0000313" key="1">
    <source>
        <dbReference type="EMBL" id="CAE7608170.1"/>
    </source>
</evidence>
<comment type="caution">
    <text evidence="1">The sequence shown here is derived from an EMBL/GenBank/DDBJ whole genome shotgun (WGS) entry which is preliminary data.</text>
</comment>
<gene>
    <name evidence="1" type="ORF">SNAT2548_LOCUS34577</name>
</gene>
<sequence length="100" mass="10559">MAQELEALLARIRWALCRRHGSVEAAVDAMLSRSSRSTGGELEGAFYALVEAGADCNDVKALLEAAMTVAGGEVGLEHMAAVVAPDHLFPMPAEVRYSDG</sequence>